<sequence length="265" mass="29159">MGSYTPRISLYARAAANPNATRSVKFHPFPWFNGSNPEKYTDVEWEWRVNISDFAPPDRRRALIDPHVALSTYDFRWPGSGNLSDQVSGGPDAVCISTAVAYTWPGNLTNRYAEGGDPNSADCGTVLGAACRDAILRNGTGYVTGNRRSCHGTGASWNTLPECADSFGYSHELTRRLNPNKIPNVLTYDINRENGTQPNPEWGNWTRVPGNTNPTSGAGFFAFNSAPRNATNETDYYEATNRLHVVMLNTMLPTGDGNGYQRGLR</sequence>
<keyword evidence="2" id="KW-1185">Reference proteome</keyword>
<protein>
    <submittedName>
        <fullName evidence="1">Uncharacterized protein</fullName>
    </submittedName>
</protein>
<name>A0ABR1UVW5_9PEZI</name>
<accession>A0ABR1UVW5</accession>
<reference evidence="1 2" key="1">
    <citation type="submission" date="2023-01" db="EMBL/GenBank/DDBJ databases">
        <title>Analysis of 21 Apiospora genomes using comparative genomics revels a genus with tremendous synthesis potential of carbohydrate active enzymes and secondary metabolites.</title>
        <authorList>
            <person name="Sorensen T."/>
        </authorList>
    </citation>
    <scope>NUCLEOTIDE SEQUENCE [LARGE SCALE GENOMIC DNA]</scope>
    <source>
        <strain evidence="1 2">CBS 114990</strain>
    </source>
</reference>
<proteinExistence type="predicted"/>
<dbReference type="Proteomes" id="UP001433268">
    <property type="component" value="Unassembled WGS sequence"/>
</dbReference>
<comment type="caution">
    <text evidence="1">The sequence shown here is derived from an EMBL/GenBank/DDBJ whole genome shotgun (WGS) entry which is preliminary data.</text>
</comment>
<dbReference type="EMBL" id="JAQQWN010000010">
    <property type="protein sequence ID" value="KAK8063040.1"/>
    <property type="molecule type" value="Genomic_DNA"/>
</dbReference>
<dbReference type="GeneID" id="92052511"/>
<dbReference type="RefSeq" id="XP_066661639.1">
    <property type="nucleotide sequence ID" value="XM_066819451.1"/>
</dbReference>
<evidence type="ECO:0000313" key="2">
    <source>
        <dbReference type="Proteomes" id="UP001433268"/>
    </source>
</evidence>
<organism evidence="1 2">
    <name type="scientific">Apiospora hydei</name>
    <dbReference type="NCBI Taxonomy" id="1337664"/>
    <lineage>
        <taxon>Eukaryota</taxon>
        <taxon>Fungi</taxon>
        <taxon>Dikarya</taxon>
        <taxon>Ascomycota</taxon>
        <taxon>Pezizomycotina</taxon>
        <taxon>Sordariomycetes</taxon>
        <taxon>Xylariomycetidae</taxon>
        <taxon>Amphisphaeriales</taxon>
        <taxon>Apiosporaceae</taxon>
        <taxon>Apiospora</taxon>
    </lineage>
</organism>
<evidence type="ECO:0000313" key="1">
    <source>
        <dbReference type="EMBL" id="KAK8063040.1"/>
    </source>
</evidence>
<gene>
    <name evidence="1" type="ORF">PG997_015137</name>
</gene>